<evidence type="ECO:0000313" key="3">
    <source>
        <dbReference type="Proteomes" id="UP000558488"/>
    </source>
</evidence>
<reference evidence="2 3" key="1">
    <citation type="journal article" date="2020" name="Nature">
        <title>Six reference-quality genomes reveal evolution of bat adaptations.</title>
        <authorList>
            <person name="Jebb D."/>
            <person name="Huang Z."/>
            <person name="Pippel M."/>
            <person name="Hughes G.M."/>
            <person name="Lavrichenko K."/>
            <person name="Devanna P."/>
            <person name="Winkler S."/>
            <person name="Jermiin L.S."/>
            <person name="Skirmuntt E.C."/>
            <person name="Katzourakis A."/>
            <person name="Burkitt-Gray L."/>
            <person name="Ray D.A."/>
            <person name="Sullivan K.A.M."/>
            <person name="Roscito J.G."/>
            <person name="Kirilenko B.M."/>
            <person name="Davalos L.M."/>
            <person name="Corthals A.P."/>
            <person name="Power M.L."/>
            <person name="Jones G."/>
            <person name="Ransome R.D."/>
            <person name="Dechmann D.K.N."/>
            <person name="Locatelli A.G."/>
            <person name="Puechmaille S.J."/>
            <person name="Fedrigo O."/>
            <person name="Jarvis E.D."/>
            <person name="Hiller M."/>
            <person name="Vernes S.C."/>
            <person name="Myers E.W."/>
            <person name="Teeling E.C."/>
        </authorList>
    </citation>
    <scope>NUCLEOTIDE SEQUENCE [LARGE SCALE GENOMIC DNA]</scope>
    <source>
        <strain evidence="2">MPipKuh1</strain>
        <tissue evidence="2">Flight muscle</tissue>
    </source>
</reference>
<keyword evidence="1" id="KW-1133">Transmembrane helix</keyword>
<proteinExistence type="predicted"/>
<keyword evidence="1" id="KW-0812">Transmembrane</keyword>
<dbReference type="Proteomes" id="UP000558488">
    <property type="component" value="Unassembled WGS sequence"/>
</dbReference>
<feature type="transmembrane region" description="Helical" evidence="1">
    <location>
        <begin position="86"/>
        <end position="103"/>
    </location>
</feature>
<dbReference type="EMBL" id="JACAGB010000010">
    <property type="protein sequence ID" value="KAF6338261.1"/>
    <property type="molecule type" value="Genomic_DNA"/>
</dbReference>
<comment type="caution">
    <text evidence="2">The sequence shown here is derived from an EMBL/GenBank/DDBJ whole genome shotgun (WGS) entry which is preliminary data.</text>
</comment>
<dbReference type="AlphaFoldDB" id="A0A7J7WLM7"/>
<evidence type="ECO:0000256" key="1">
    <source>
        <dbReference type="SAM" id="Phobius"/>
    </source>
</evidence>
<organism evidence="2 3">
    <name type="scientific">Pipistrellus kuhlii</name>
    <name type="common">Kuhl's pipistrelle</name>
    <dbReference type="NCBI Taxonomy" id="59472"/>
    <lineage>
        <taxon>Eukaryota</taxon>
        <taxon>Metazoa</taxon>
        <taxon>Chordata</taxon>
        <taxon>Craniata</taxon>
        <taxon>Vertebrata</taxon>
        <taxon>Euteleostomi</taxon>
        <taxon>Mammalia</taxon>
        <taxon>Eutheria</taxon>
        <taxon>Laurasiatheria</taxon>
        <taxon>Chiroptera</taxon>
        <taxon>Yangochiroptera</taxon>
        <taxon>Vespertilionidae</taxon>
        <taxon>Pipistrellus</taxon>
    </lineage>
</organism>
<keyword evidence="3" id="KW-1185">Reference proteome</keyword>
<protein>
    <submittedName>
        <fullName evidence="2">Uncharacterized protein</fullName>
    </submittedName>
</protein>
<evidence type="ECO:0000313" key="2">
    <source>
        <dbReference type="EMBL" id="KAF6338261.1"/>
    </source>
</evidence>
<accession>A0A7J7WLM7</accession>
<keyword evidence="1" id="KW-0472">Membrane</keyword>
<gene>
    <name evidence="2" type="ORF">mPipKuh1_007983</name>
</gene>
<sequence>MNLDEPLTLSVAQLSHPQERNLIKPGRTNRFHHHCASFTAWKWPPWDWVEGAWTTPIVSCDGMLSGDGLSQRCQASNSRSSLGKFLKIYILLIFFFFFFFFFLQKGRERDKETLMRERETWISCLLHTRYWGCAHNQGTYP</sequence>
<name>A0A7J7WLM7_PIPKU</name>